<protein>
    <submittedName>
        <fullName evidence="1">Uncharacterized protein</fullName>
    </submittedName>
</protein>
<gene>
    <name evidence="1" type="ORF">METZ01_LOCUS18743</name>
</gene>
<name>A0A381PIH4_9ZZZZ</name>
<dbReference type="AlphaFoldDB" id="A0A381PIH4"/>
<dbReference type="EMBL" id="UINC01000971">
    <property type="protein sequence ID" value="SUZ65889.1"/>
    <property type="molecule type" value="Genomic_DNA"/>
</dbReference>
<dbReference type="InterPro" id="IPR011044">
    <property type="entry name" value="Quino_amine_DH_bsu"/>
</dbReference>
<proteinExistence type="predicted"/>
<reference evidence="1" key="1">
    <citation type="submission" date="2018-05" db="EMBL/GenBank/DDBJ databases">
        <authorList>
            <person name="Lanie J.A."/>
            <person name="Ng W.-L."/>
            <person name="Kazmierczak K.M."/>
            <person name="Andrzejewski T.M."/>
            <person name="Davidsen T.M."/>
            <person name="Wayne K.J."/>
            <person name="Tettelin H."/>
            <person name="Glass J.I."/>
            <person name="Rusch D."/>
            <person name="Podicherti R."/>
            <person name="Tsui H.-C.T."/>
            <person name="Winkler M.E."/>
        </authorList>
    </citation>
    <scope>NUCLEOTIDE SEQUENCE</scope>
</reference>
<sequence length="310" mass="34632">MTTLIATSVVRGSIQGESHGGVYLLNITNQRSRQVVDWNTMDIEWQGRGWDRGLRGIAFDDDRVFIAASDELFVYDPHFTLIASYKNPYLKHCHEIYRYKRRLFLTSTGFDAILGFDLDKNRFSWGLSVSKDYEGLRGQPFHPEKDLGPPANNILHLNSVFCNSSSMYFSGLHSGGLFAYSGRHIKLSASLPDGTHNARPHKNGILYNDTGNNTVRFISRDGEQRTFAIPQFDAGLLTNTDQDDSRTARQAFGRGLCSISDDLIAAGSSPSTVSLHSFDSVDSTVFLNLTMDIRNAIHGLEVWPFDPLNA</sequence>
<evidence type="ECO:0000313" key="1">
    <source>
        <dbReference type="EMBL" id="SUZ65889.1"/>
    </source>
</evidence>
<dbReference type="SUPFAM" id="SSF50969">
    <property type="entry name" value="YVTN repeat-like/Quinoprotein amine dehydrogenase"/>
    <property type="match status" value="1"/>
</dbReference>
<accession>A0A381PIH4</accession>
<organism evidence="1">
    <name type="scientific">marine metagenome</name>
    <dbReference type="NCBI Taxonomy" id="408172"/>
    <lineage>
        <taxon>unclassified sequences</taxon>
        <taxon>metagenomes</taxon>
        <taxon>ecological metagenomes</taxon>
    </lineage>
</organism>